<dbReference type="PIRSF" id="PIRSF017804">
    <property type="entry name" value="Secretion_EccD1"/>
    <property type="match status" value="1"/>
</dbReference>
<dbReference type="Pfam" id="PF19053">
    <property type="entry name" value="EccD"/>
    <property type="match status" value="1"/>
</dbReference>
<reference evidence="9" key="1">
    <citation type="submission" date="2023-07" db="EMBL/GenBank/DDBJ databases">
        <title>Sequencing the genomes of 1000 actinobacteria strains.</title>
        <authorList>
            <person name="Klenk H.-P."/>
        </authorList>
    </citation>
    <scope>NUCLEOTIDE SEQUENCE</scope>
    <source>
        <strain evidence="9">DSM 44707</strain>
    </source>
</reference>
<keyword evidence="3" id="KW-1003">Cell membrane</keyword>
<feature type="transmembrane region" description="Helical" evidence="7">
    <location>
        <begin position="345"/>
        <end position="362"/>
    </location>
</feature>
<keyword evidence="10" id="KW-1185">Reference proteome</keyword>
<evidence type="ECO:0000256" key="6">
    <source>
        <dbReference type="ARBA" id="ARBA00023136"/>
    </source>
</evidence>
<feature type="transmembrane region" description="Helical" evidence="7">
    <location>
        <begin position="320"/>
        <end position="339"/>
    </location>
</feature>
<proteinExistence type="inferred from homology"/>
<dbReference type="Proteomes" id="UP001183643">
    <property type="component" value="Unassembled WGS sequence"/>
</dbReference>
<name>A0AAE4CDT7_9ACTN</name>
<feature type="transmembrane region" description="Helical" evidence="7">
    <location>
        <begin position="374"/>
        <end position="395"/>
    </location>
</feature>
<keyword evidence="6 7" id="KW-0472">Membrane</keyword>
<comment type="subcellular location">
    <subcellularLocation>
        <location evidence="1">Cell membrane</location>
        <topology evidence="1">Multi-pass membrane protein</topology>
    </subcellularLocation>
</comment>
<comment type="caution">
    <text evidence="9">The sequence shown here is derived from an EMBL/GenBank/DDBJ whole genome shotgun (WGS) entry which is preliminary data.</text>
</comment>
<dbReference type="RefSeq" id="WP_310375809.1">
    <property type="nucleotide sequence ID" value="NZ_JAVDYB010000001.1"/>
</dbReference>
<dbReference type="NCBIfam" id="TIGR03920">
    <property type="entry name" value="T7SS_EccD"/>
    <property type="match status" value="1"/>
</dbReference>
<gene>
    <name evidence="9" type="ORF">J2S41_007739</name>
</gene>
<feature type="transmembrane region" description="Helical" evidence="7">
    <location>
        <begin position="178"/>
        <end position="197"/>
    </location>
</feature>
<evidence type="ECO:0000313" key="9">
    <source>
        <dbReference type="EMBL" id="MDR7280961.1"/>
    </source>
</evidence>
<evidence type="ECO:0000256" key="1">
    <source>
        <dbReference type="ARBA" id="ARBA00004651"/>
    </source>
</evidence>
<feature type="transmembrane region" description="Helical" evidence="7">
    <location>
        <begin position="234"/>
        <end position="255"/>
    </location>
</feature>
<feature type="transmembrane region" description="Helical" evidence="7">
    <location>
        <begin position="433"/>
        <end position="458"/>
    </location>
</feature>
<evidence type="ECO:0000256" key="4">
    <source>
        <dbReference type="ARBA" id="ARBA00022692"/>
    </source>
</evidence>
<dbReference type="Pfam" id="PF08817">
    <property type="entry name" value="YukD"/>
    <property type="match status" value="1"/>
</dbReference>
<evidence type="ECO:0000256" key="2">
    <source>
        <dbReference type="ARBA" id="ARBA00006162"/>
    </source>
</evidence>
<dbReference type="InterPro" id="IPR044049">
    <property type="entry name" value="EccD_transm"/>
</dbReference>
<sequence length="463" mass="47432">MAATVSGSSRVTIVAPRTRLDLALPSDVPLADLLPTVLRHAGEEVADQGAAQGGWALARLGGKPLDSSRTAVELEIRDGELLYFTPRAAARPEVVFDDIVDAVATATQTREGRWDTAMTRRFSVGFAAAALLAGAIGVLFSGPPQLPGGVAALAAAALLMLTATMLSRAAGDGRSGAMVAGVALVYGTVGGTLLLAGDATIGQLGAPHVLIGAAVLLMLGVVATLAVGYATPLFLGSAAAGVALALGAGICLVFGLSAAPAAAIVAAVVFAFHPVLPMMSYRLARVPVPSIPTGPEDLKADDESVDGRHVLQLSERADEYLTALIWTVSAIALGAEITLAFDGRLSATLLCLVLALLLLLRARPYPSRRERLPSLLAGGAGLILTAFAVFGWGGWAARLGLVLGGLIIVAAVSLIYGLSVAGKRIAPIWGRLLDIWEIVLILAVVPLAAWVCGLYNWITTISA</sequence>
<dbReference type="Gene3D" id="3.10.20.90">
    <property type="entry name" value="Phosphatidylinositol 3-kinase Catalytic Subunit, Chain A, domain 1"/>
    <property type="match status" value="1"/>
</dbReference>
<dbReference type="InterPro" id="IPR006707">
    <property type="entry name" value="T7SS_EccD"/>
</dbReference>
<feature type="transmembrane region" description="Helical" evidence="7">
    <location>
        <begin position="209"/>
        <end position="227"/>
    </location>
</feature>
<feature type="transmembrane region" description="Helical" evidence="7">
    <location>
        <begin position="261"/>
        <end position="281"/>
    </location>
</feature>
<protein>
    <submittedName>
        <fullName evidence="9">Type VII secretion integral membrane protein EccD</fullName>
    </submittedName>
</protein>
<evidence type="ECO:0000256" key="5">
    <source>
        <dbReference type="ARBA" id="ARBA00022989"/>
    </source>
</evidence>
<dbReference type="AlphaFoldDB" id="A0AAE4CDT7"/>
<dbReference type="GO" id="GO:0005886">
    <property type="term" value="C:plasma membrane"/>
    <property type="evidence" value="ECO:0007669"/>
    <property type="project" value="UniProtKB-SubCell"/>
</dbReference>
<keyword evidence="4 7" id="KW-0812">Transmembrane</keyword>
<feature type="transmembrane region" description="Helical" evidence="7">
    <location>
        <begin position="401"/>
        <end position="421"/>
    </location>
</feature>
<organism evidence="9 10">
    <name type="scientific">Catenuloplanes atrovinosus</name>
    <dbReference type="NCBI Taxonomy" id="137266"/>
    <lineage>
        <taxon>Bacteria</taxon>
        <taxon>Bacillati</taxon>
        <taxon>Actinomycetota</taxon>
        <taxon>Actinomycetes</taxon>
        <taxon>Micromonosporales</taxon>
        <taxon>Micromonosporaceae</taxon>
        <taxon>Catenuloplanes</taxon>
    </lineage>
</organism>
<evidence type="ECO:0000256" key="7">
    <source>
        <dbReference type="SAM" id="Phobius"/>
    </source>
</evidence>
<dbReference type="EMBL" id="JAVDYB010000001">
    <property type="protein sequence ID" value="MDR7280961.1"/>
    <property type="molecule type" value="Genomic_DNA"/>
</dbReference>
<evidence type="ECO:0000256" key="3">
    <source>
        <dbReference type="ARBA" id="ARBA00022475"/>
    </source>
</evidence>
<comment type="similarity">
    <text evidence="2">Belongs to the EccD/Snm4 family.</text>
</comment>
<evidence type="ECO:0000313" key="10">
    <source>
        <dbReference type="Proteomes" id="UP001183643"/>
    </source>
</evidence>
<keyword evidence="5 7" id="KW-1133">Transmembrane helix</keyword>
<feature type="transmembrane region" description="Helical" evidence="7">
    <location>
        <begin position="146"/>
        <end position="166"/>
    </location>
</feature>
<evidence type="ECO:0000259" key="8">
    <source>
        <dbReference type="Pfam" id="PF19053"/>
    </source>
</evidence>
<dbReference type="InterPro" id="IPR024962">
    <property type="entry name" value="YukD-like"/>
</dbReference>
<accession>A0AAE4CDT7</accession>
<feature type="domain" description="EccD-like transmembrane" evidence="8">
    <location>
        <begin position="119"/>
        <end position="460"/>
    </location>
</feature>
<feature type="transmembrane region" description="Helical" evidence="7">
    <location>
        <begin position="122"/>
        <end position="140"/>
    </location>
</feature>